<name>A0A0F9QR49_9ZZZZ</name>
<organism evidence="1">
    <name type="scientific">marine sediment metagenome</name>
    <dbReference type="NCBI Taxonomy" id="412755"/>
    <lineage>
        <taxon>unclassified sequences</taxon>
        <taxon>metagenomes</taxon>
        <taxon>ecological metagenomes</taxon>
    </lineage>
</organism>
<comment type="caution">
    <text evidence="1">The sequence shown here is derived from an EMBL/GenBank/DDBJ whole genome shotgun (WGS) entry which is preliminary data.</text>
</comment>
<gene>
    <name evidence="1" type="ORF">LCGC14_0688220</name>
</gene>
<evidence type="ECO:0000313" key="1">
    <source>
        <dbReference type="EMBL" id="KKN44944.1"/>
    </source>
</evidence>
<dbReference type="AlphaFoldDB" id="A0A0F9QR49"/>
<proteinExistence type="predicted"/>
<sequence length="87" mass="10395">MKSRRILGLSWEDRTAYDREYYETNRDEILRQHREKYHQRKGEVKALRLALIERLGSRCVYCTTQEVLEIDHINGGGESSPKYIHDI</sequence>
<dbReference type="EMBL" id="LAZR01001419">
    <property type="protein sequence ID" value="KKN44944.1"/>
    <property type="molecule type" value="Genomic_DNA"/>
</dbReference>
<protein>
    <submittedName>
        <fullName evidence="1">Uncharacterized protein</fullName>
    </submittedName>
</protein>
<reference evidence="1" key="1">
    <citation type="journal article" date="2015" name="Nature">
        <title>Complex archaea that bridge the gap between prokaryotes and eukaryotes.</title>
        <authorList>
            <person name="Spang A."/>
            <person name="Saw J.H."/>
            <person name="Jorgensen S.L."/>
            <person name="Zaremba-Niedzwiedzka K."/>
            <person name="Martijn J."/>
            <person name="Lind A.E."/>
            <person name="van Eijk R."/>
            <person name="Schleper C."/>
            <person name="Guy L."/>
            <person name="Ettema T.J."/>
        </authorList>
    </citation>
    <scope>NUCLEOTIDE SEQUENCE</scope>
</reference>
<accession>A0A0F9QR49</accession>